<dbReference type="EMBL" id="RWJF01000001">
    <property type="protein sequence ID" value="RST29590.1"/>
    <property type="molecule type" value="Genomic_DNA"/>
</dbReference>
<comment type="caution">
    <text evidence="1">The sequence shown here is derived from an EMBL/GenBank/DDBJ whole genome shotgun (WGS) entry which is preliminary data.</text>
</comment>
<reference evidence="1 2" key="1">
    <citation type="submission" date="2018-12" db="EMBL/GenBank/DDBJ databases">
        <title>Sphingomonas sp. HMF7854 Genome sequencing and assembly.</title>
        <authorList>
            <person name="Cha I."/>
            <person name="Kang H."/>
            <person name="Kim H."/>
            <person name="Kang J."/>
            <person name="Joh K."/>
        </authorList>
    </citation>
    <scope>NUCLEOTIDE SEQUENCE [LARGE SCALE GENOMIC DNA]</scope>
    <source>
        <strain evidence="1 2">HMF7854</strain>
    </source>
</reference>
<evidence type="ECO:0000313" key="2">
    <source>
        <dbReference type="Proteomes" id="UP000274661"/>
    </source>
</evidence>
<name>A0A3R9YKH1_9SPHN</name>
<evidence type="ECO:0000313" key="1">
    <source>
        <dbReference type="EMBL" id="RST29590.1"/>
    </source>
</evidence>
<dbReference type="AlphaFoldDB" id="A0A3R9YKH1"/>
<keyword evidence="2" id="KW-1185">Reference proteome</keyword>
<dbReference type="Proteomes" id="UP000274661">
    <property type="component" value="Unassembled WGS sequence"/>
</dbReference>
<sequence length="94" mass="10000">MTSCSTRGVDGAIVVCGRRSDRFRLPPELRSQPGAAAEIRPRLAFGAGDFAPCGLFRGERRCGKREAAQYGYGAGHDPITLVLKAVRALSGADH</sequence>
<gene>
    <name evidence="1" type="ORF">HMF7854_01135</name>
</gene>
<protein>
    <submittedName>
        <fullName evidence="1">Uncharacterized protein</fullName>
    </submittedName>
</protein>
<organism evidence="1 2">
    <name type="scientific">Sphingomonas ginkgonis</name>
    <dbReference type="NCBI Taxonomy" id="2315330"/>
    <lineage>
        <taxon>Bacteria</taxon>
        <taxon>Pseudomonadati</taxon>
        <taxon>Pseudomonadota</taxon>
        <taxon>Alphaproteobacteria</taxon>
        <taxon>Sphingomonadales</taxon>
        <taxon>Sphingomonadaceae</taxon>
        <taxon>Sphingomonas</taxon>
    </lineage>
</organism>
<proteinExistence type="predicted"/>
<accession>A0A3R9YKH1</accession>